<evidence type="ECO:0000256" key="1">
    <source>
        <dbReference type="SAM" id="Coils"/>
    </source>
</evidence>
<dbReference type="Proteomes" id="UP000076078">
    <property type="component" value="Unassembled WGS sequence"/>
</dbReference>
<dbReference type="AlphaFoldDB" id="A0A151Z2W8"/>
<accession>A0A151Z2W8</accession>
<evidence type="ECO:0000313" key="3">
    <source>
        <dbReference type="Proteomes" id="UP000076078"/>
    </source>
</evidence>
<dbReference type="OrthoDB" id="19608at2759"/>
<keyword evidence="1" id="KW-0175">Coiled coil</keyword>
<gene>
    <name evidence="2" type="ORF">DLAC_10959</name>
</gene>
<dbReference type="FunCoup" id="A0A151Z2W8">
    <property type="interactions" value="425"/>
</dbReference>
<protein>
    <submittedName>
        <fullName evidence="2">Putative RNaseIII</fullName>
    </submittedName>
</protein>
<proteinExistence type="predicted"/>
<feature type="coiled-coil region" evidence="1">
    <location>
        <begin position="69"/>
        <end position="103"/>
    </location>
</feature>
<reference evidence="2 3" key="1">
    <citation type="submission" date="2015-12" db="EMBL/GenBank/DDBJ databases">
        <title>Dictyostelia acquired genes for synthesis and detection of signals that induce cell-type specialization by lateral gene transfer from prokaryotes.</title>
        <authorList>
            <person name="Gloeckner G."/>
            <person name="Schaap P."/>
        </authorList>
    </citation>
    <scope>NUCLEOTIDE SEQUENCE [LARGE SCALE GENOMIC DNA]</scope>
    <source>
        <strain evidence="2 3">TK</strain>
    </source>
</reference>
<organism evidence="2 3">
    <name type="scientific">Tieghemostelium lacteum</name>
    <name type="common">Slime mold</name>
    <name type="synonym">Dictyostelium lacteum</name>
    <dbReference type="NCBI Taxonomy" id="361077"/>
    <lineage>
        <taxon>Eukaryota</taxon>
        <taxon>Amoebozoa</taxon>
        <taxon>Evosea</taxon>
        <taxon>Eumycetozoa</taxon>
        <taxon>Dictyostelia</taxon>
        <taxon>Dictyosteliales</taxon>
        <taxon>Raperosteliaceae</taxon>
        <taxon>Tieghemostelium</taxon>
    </lineage>
</organism>
<name>A0A151Z2W8_TIELA</name>
<dbReference type="OMA" id="DYFAKCI"/>
<dbReference type="InParanoid" id="A0A151Z2W8"/>
<comment type="caution">
    <text evidence="2">The sequence shown here is derived from an EMBL/GenBank/DDBJ whole genome shotgun (WGS) entry which is preliminary data.</text>
</comment>
<sequence length="108" mass="12832">MTNENEIEEKMDNEFRNKLKQFGGSEVGLALLNNNEDENRFFDRSQVTREEINNHKEFMSKQGDYFAKCIELEEENETLKQKVTQLERELKIQKDLNTTLQKSINSKK</sequence>
<evidence type="ECO:0000313" key="2">
    <source>
        <dbReference type="EMBL" id="KYQ88267.1"/>
    </source>
</evidence>
<keyword evidence="3" id="KW-1185">Reference proteome</keyword>
<dbReference type="EMBL" id="LODT01000051">
    <property type="protein sequence ID" value="KYQ88267.1"/>
    <property type="molecule type" value="Genomic_DNA"/>
</dbReference>